<dbReference type="InterPro" id="IPR026960">
    <property type="entry name" value="RVT-Znf"/>
</dbReference>
<comment type="caution">
    <text evidence="1">The sequence shown here is derived from an EMBL/GenBank/DDBJ whole genome shotgun (WGS) entry which is preliminary data.</text>
</comment>
<proteinExistence type="predicted"/>
<dbReference type="EMBL" id="JBBPBM010000233">
    <property type="protein sequence ID" value="KAK8499586.1"/>
    <property type="molecule type" value="Genomic_DNA"/>
</dbReference>
<keyword evidence="2" id="KW-1185">Reference proteome</keyword>
<name>A0ABR2AZ56_9ROSI</name>
<accession>A0ABR2AZ56</accession>
<protein>
    <submittedName>
        <fullName evidence="1">Uncharacterized protein</fullName>
    </submittedName>
</protein>
<reference evidence="1 2" key="1">
    <citation type="journal article" date="2024" name="G3 (Bethesda)">
        <title>Genome assembly of Hibiscus sabdariffa L. provides insights into metabolisms of medicinal natural products.</title>
        <authorList>
            <person name="Kim T."/>
        </authorList>
    </citation>
    <scope>NUCLEOTIDE SEQUENCE [LARGE SCALE GENOMIC DNA]</scope>
    <source>
        <strain evidence="1">TK-2024</strain>
        <tissue evidence="1">Old leaves</tissue>
    </source>
</reference>
<dbReference type="Proteomes" id="UP001472677">
    <property type="component" value="Unassembled WGS sequence"/>
</dbReference>
<sequence length="331" mass="36923">MGGSGGGRVKRDFININYTQVSDLIHAPSATWRVDVLQALFDEEQVDTICSIPLSKSRKCDEIIWPPDGSGIYSVKSGYKLLRDDLSVIAGVTGSPYSSMVLRFFNEMWSVNLPAKVKINMWKVANSFLPTYSALQNRSLHVNNVCPFCRYSGETVAHIMRDCSFVCHLFVAQGIYFPSCLMYPNWLDWVAVAFCSLNTTNKVVMMVTFWAVWYARNKLVHERTAATVHGTLSFISAFIGVNDVVHIPPSTRRLDDAGVWKAPELNVIKFNFDATYDFLSKKSVPGIIGNIVAHTLARVGRGHQVPSYWIEEAPPEVTAAAMVDLERLASS</sequence>
<gene>
    <name evidence="1" type="ORF">V6N12_000108</name>
</gene>
<organism evidence="1 2">
    <name type="scientific">Hibiscus sabdariffa</name>
    <name type="common">roselle</name>
    <dbReference type="NCBI Taxonomy" id="183260"/>
    <lineage>
        <taxon>Eukaryota</taxon>
        <taxon>Viridiplantae</taxon>
        <taxon>Streptophyta</taxon>
        <taxon>Embryophyta</taxon>
        <taxon>Tracheophyta</taxon>
        <taxon>Spermatophyta</taxon>
        <taxon>Magnoliopsida</taxon>
        <taxon>eudicotyledons</taxon>
        <taxon>Gunneridae</taxon>
        <taxon>Pentapetalae</taxon>
        <taxon>rosids</taxon>
        <taxon>malvids</taxon>
        <taxon>Malvales</taxon>
        <taxon>Malvaceae</taxon>
        <taxon>Malvoideae</taxon>
        <taxon>Hibiscus</taxon>
    </lineage>
</organism>
<evidence type="ECO:0000313" key="1">
    <source>
        <dbReference type="EMBL" id="KAK8499586.1"/>
    </source>
</evidence>
<evidence type="ECO:0000313" key="2">
    <source>
        <dbReference type="Proteomes" id="UP001472677"/>
    </source>
</evidence>
<dbReference type="Pfam" id="PF13966">
    <property type="entry name" value="zf-RVT"/>
    <property type="match status" value="1"/>
</dbReference>